<dbReference type="InterPro" id="IPR011009">
    <property type="entry name" value="Kinase-like_dom_sf"/>
</dbReference>
<proteinExistence type="predicted"/>
<name>A0ABZ2ZU75_9MICC</name>
<accession>A0ABZ2ZU75</accession>
<evidence type="ECO:0000259" key="1">
    <source>
        <dbReference type="Pfam" id="PF01636"/>
    </source>
</evidence>
<organism evidence="2 3">
    <name type="scientific">Arthrobacter citreus</name>
    <dbReference type="NCBI Taxonomy" id="1670"/>
    <lineage>
        <taxon>Bacteria</taxon>
        <taxon>Bacillati</taxon>
        <taxon>Actinomycetota</taxon>
        <taxon>Actinomycetes</taxon>
        <taxon>Micrococcales</taxon>
        <taxon>Micrococcaceae</taxon>
        <taxon>Arthrobacter</taxon>
    </lineage>
</organism>
<evidence type="ECO:0000313" key="2">
    <source>
        <dbReference type="EMBL" id="WZP15694.1"/>
    </source>
</evidence>
<dbReference type="Gene3D" id="3.90.1200.10">
    <property type="match status" value="1"/>
</dbReference>
<dbReference type="Pfam" id="PF01636">
    <property type="entry name" value="APH"/>
    <property type="match status" value="1"/>
</dbReference>
<dbReference type="GO" id="GO:0016740">
    <property type="term" value="F:transferase activity"/>
    <property type="evidence" value="ECO:0007669"/>
    <property type="project" value="UniProtKB-KW"/>
</dbReference>
<protein>
    <submittedName>
        <fullName evidence="2">Aminoglycoside phosphotransferase family protein</fullName>
        <ecNumber evidence="2">2.7.1.-</ecNumber>
    </submittedName>
</protein>
<dbReference type="Proteomes" id="UP001448858">
    <property type="component" value="Chromosome"/>
</dbReference>
<sequence length="285" mass="30347">MAVWSALQSVWPDLDWRRMELRSGAFHQVAVLGETTVVRVAFGAGHAERTRTETANLAAFAQAGLPFHIPAVLCEPFHGDGWSAQVNSFVPGEHRLLERWEAVRVPLKLVLSALGEMVPPAGRTLRPVRQWCGAGEWPAVVAGITAGLAPREARAATKVVSQVLAAEEMVPAAVVHGDFGLHNVLWSGSEISGLVDFDNACLGDPAMDLAPLVGAFGAAAVMDIAGPELVARAQLHRASLSLQVAAAGHLAGDHELREFALGNFSDRFRRGTLYDPGLRRGVPGP</sequence>
<feature type="domain" description="Aminoglycoside phosphotransferase" evidence="1">
    <location>
        <begin position="30"/>
        <end position="222"/>
    </location>
</feature>
<dbReference type="EMBL" id="CP151657">
    <property type="protein sequence ID" value="WZP15694.1"/>
    <property type="molecule type" value="Genomic_DNA"/>
</dbReference>
<dbReference type="RefSeq" id="WP_342023347.1">
    <property type="nucleotide sequence ID" value="NZ_CP151657.1"/>
</dbReference>
<dbReference type="EC" id="2.7.1.-" evidence="2"/>
<reference evidence="2 3" key="1">
    <citation type="submission" date="2024-04" db="EMBL/GenBank/DDBJ databases">
        <title>Arthrobacter sp. from Plains bison fecal sample.</title>
        <authorList>
            <person name="Ruzzini A."/>
        </authorList>
    </citation>
    <scope>NUCLEOTIDE SEQUENCE [LARGE SCALE GENOMIC DNA]</scope>
    <source>
        <strain evidence="2 3">EINP1</strain>
    </source>
</reference>
<keyword evidence="3" id="KW-1185">Reference proteome</keyword>
<dbReference type="InterPro" id="IPR002575">
    <property type="entry name" value="Aminoglycoside_PTrfase"/>
</dbReference>
<dbReference type="InterPro" id="IPR051678">
    <property type="entry name" value="AGP_Transferase"/>
</dbReference>
<keyword evidence="2" id="KW-0808">Transferase</keyword>
<dbReference type="PANTHER" id="PTHR21310">
    <property type="entry name" value="AMINOGLYCOSIDE PHOSPHOTRANSFERASE-RELATED-RELATED"/>
    <property type="match status" value="1"/>
</dbReference>
<gene>
    <name evidence="2" type="ORF">AAE021_16320</name>
</gene>
<dbReference type="SUPFAM" id="SSF56112">
    <property type="entry name" value="Protein kinase-like (PK-like)"/>
    <property type="match status" value="1"/>
</dbReference>
<evidence type="ECO:0000313" key="3">
    <source>
        <dbReference type="Proteomes" id="UP001448858"/>
    </source>
</evidence>